<organism evidence="2 3">
    <name type="scientific">Batillaria attramentaria</name>
    <dbReference type="NCBI Taxonomy" id="370345"/>
    <lineage>
        <taxon>Eukaryota</taxon>
        <taxon>Metazoa</taxon>
        <taxon>Spiralia</taxon>
        <taxon>Lophotrochozoa</taxon>
        <taxon>Mollusca</taxon>
        <taxon>Gastropoda</taxon>
        <taxon>Caenogastropoda</taxon>
        <taxon>Sorbeoconcha</taxon>
        <taxon>Cerithioidea</taxon>
        <taxon>Batillariidae</taxon>
        <taxon>Batillaria</taxon>
    </lineage>
</organism>
<proteinExistence type="predicted"/>
<sequence>MDMHVYGLSPLLLWIVASLSSTSVATSTRWRATPKQNVIAYEAVTSELSSIGCVRSCSRYSHCISCAFDEMAGICYLHPTTASEPAEPVGNITAYDMDNTPTCLEMELPLNNTEVTWQRTLTSLVGDFTCVADYVYSENDTTRVTCSAAGQWLVEGLGICRRRLWRNFTLGDFNYYDVPKIPDVGWKVCITGVPTANH</sequence>
<keyword evidence="1" id="KW-0732">Signal</keyword>
<evidence type="ECO:0000256" key="1">
    <source>
        <dbReference type="SAM" id="SignalP"/>
    </source>
</evidence>
<evidence type="ECO:0008006" key="4">
    <source>
        <dbReference type="Google" id="ProtNLM"/>
    </source>
</evidence>
<keyword evidence="3" id="KW-1185">Reference proteome</keyword>
<dbReference type="AlphaFoldDB" id="A0ABD0JH17"/>
<accession>A0ABD0JH17</accession>
<feature type="signal peptide" evidence="1">
    <location>
        <begin position="1"/>
        <end position="25"/>
    </location>
</feature>
<gene>
    <name evidence="2" type="ORF">BaRGS_00034505</name>
</gene>
<reference evidence="2 3" key="1">
    <citation type="journal article" date="2023" name="Sci. Data">
        <title>Genome assembly of the Korean intertidal mud-creeper Batillaria attramentaria.</title>
        <authorList>
            <person name="Patra A.K."/>
            <person name="Ho P.T."/>
            <person name="Jun S."/>
            <person name="Lee S.J."/>
            <person name="Kim Y."/>
            <person name="Won Y.J."/>
        </authorList>
    </citation>
    <scope>NUCLEOTIDE SEQUENCE [LARGE SCALE GENOMIC DNA]</scope>
    <source>
        <strain evidence="2">Wonlab-2016</strain>
    </source>
</reference>
<feature type="chain" id="PRO_5044875002" description="Apple domain-containing protein" evidence="1">
    <location>
        <begin position="26"/>
        <end position="198"/>
    </location>
</feature>
<evidence type="ECO:0000313" key="3">
    <source>
        <dbReference type="Proteomes" id="UP001519460"/>
    </source>
</evidence>
<comment type="caution">
    <text evidence="2">The sequence shown here is derived from an EMBL/GenBank/DDBJ whole genome shotgun (WGS) entry which is preliminary data.</text>
</comment>
<protein>
    <recommendedName>
        <fullName evidence="4">Apple domain-containing protein</fullName>
    </recommendedName>
</protein>
<dbReference type="EMBL" id="JACVVK020000442">
    <property type="protein sequence ID" value="KAK7474262.1"/>
    <property type="molecule type" value="Genomic_DNA"/>
</dbReference>
<dbReference type="Proteomes" id="UP001519460">
    <property type="component" value="Unassembled WGS sequence"/>
</dbReference>
<name>A0ABD0JH17_9CAEN</name>
<evidence type="ECO:0000313" key="2">
    <source>
        <dbReference type="EMBL" id="KAK7474262.1"/>
    </source>
</evidence>
<feature type="non-terminal residue" evidence="2">
    <location>
        <position position="198"/>
    </location>
</feature>